<dbReference type="EMBL" id="LGUG01000004">
    <property type="protein sequence ID" value="KON96171.1"/>
    <property type="molecule type" value="Genomic_DNA"/>
</dbReference>
<dbReference type="Proteomes" id="UP000037269">
    <property type="component" value="Unassembled WGS sequence"/>
</dbReference>
<protein>
    <submittedName>
        <fullName evidence="1">Uncharacterized protein</fullName>
    </submittedName>
</protein>
<dbReference type="Proteomes" id="UP000182836">
    <property type="component" value="Unassembled WGS sequence"/>
</dbReference>
<evidence type="ECO:0000313" key="1">
    <source>
        <dbReference type="EMBL" id="KON96171.1"/>
    </source>
</evidence>
<organism evidence="1 3">
    <name type="scientific">Aneurinibacillus migulanus</name>
    <name type="common">Bacillus migulanus</name>
    <dbReference type="NCBI Taxonomy" id="47500"/>
    <lineage>
        <taxon>Bacteria</taxon>
        <taxon>Bacillati</taxon>
        <taxon>Bacillota</taxon>
        <taxon>Bacilli</taxon>
        <taxon>Bacillales</taxon>
        <taxon>Paenibacillaceae</taxon>
        <taxon>Aneurinibacillus group</taxon>
        <taxon>Aneurinibacillus</taxon>
    </lineage>
</organism>
<name>A0A0D1XE45_ANEMI</name>
<evidence type="ECO:0000313" key="3">
    <source>
        <dbReference type="Proteomes" id="UP000037269"/>
    </source>
</evidence>
<dbReference type="RefSeq" id="WP_043068896.1">
    <property type="nucleotide sequence ID" value="NZ_BJOA01000154.1"/>
</dbReference>
<dbReference type="GeneID" id="42305980"/>
<sequence>MAKKHVIYKEDNWNMITAEIEGVRITVREISTEWGEDTYVLNGRHELMDWAEKHFTADKYENAAEILEKFRQL</sequence>
<dbReference type="AlphaFoldDB" id="A0A0D1XE45"/>
<accession>A0A0D1XE45</accession>
<evidence type="ECO:0000313" key="4">
    <source>
        <dbReference type="Proteomes" id="UP000182836"/>
    </source>
</evidence>
<reference evidence="2 4" key="2">
    <citation type="submission" date="2016-10" db="EMBL/GenBank/DDBJ databases">
        <authorList>
            <person name="de Groot N.N."/>
        </authorList>
    </citation>
    <scope>NUCLEOTIDE SEQUENCE [LARGE SCALE GENOMIC DNA]</scope>
    <source>
        <strain evidence="2 4">DSM 2895</strain>
    </source>
</reference>
<dbReference type="PATRIC" id="fig|47500.12.peg.7082"/>
<proteinExistence type="predicted"/>
<gene>
    <name evidence="1" type="ORF">AF333_12425</name>
    <name evidence="2" type="ORF">SAMN04487909_10761</name>
</gene>
<reference evidence="1 3" key="1">
    <citation type="submission" date="2015-07" db="EMBL/GenBank/DDBJ databases">
        <title>Fjat-14205 dsm 2895.</title>
        <authorList>
            <person name="Liu B."/>
            <person name="Wang J."/>
            <person name="Zhu Y."/>
            <person name="Liu G."/>
            <person name="Chen Q."/>
            <person name="Chen Z."/>
            <person name="Lan J."/>
            <person name="Che J."/>
            <person name="Ge C."/>
            <person name="Shi H."/>
            <person name="Pan Z."/>
            <person name="Liu X."/>
        </authorList>
    </citation>
    <scope>NUCLEOTIDE SEQUENCE [LARGE SCALE GENOMIC DNA]</scope>
    <source>
        <strain evidence="1 3">DSM 2895</strain>
    </source>
</reference>
<dbReference type="EMBL" id="FNED01000007">
    <property type="protein sequence ID" value="SDI74089.1"/>
    <property type="molecule type" value="Genomic_DNA"/>
</dbReference>
<evidence type="ECO:0000313" key="2">
    <source>
        <dbReference type="EMBL" id="SDI74089.1"/>
    </source>
</evidence>
<keyword evidence="3" id="KW-1185">Reference proteome</keyword>